<accession>A0A2G5SZX4</accession>
<dbReference type="InterPro" id="IPR011009">
    <property type="entry name" value="Kinase-like_dom_sf"/>
</dbReference>
<dbReference type="OrthoDB" id="669224at2759"/>
<dbReference type="STRING" id="1611254.A0A2G5SZX4"/>
<dbReference type="InterPro" id="IPR050235">
    <property type="entry name" value="CK1_Ser-Thr_kinase"/>
</dbReference>
<dbReference type="PROSITE" id="PS00107">
    <property type="entry name" value="PROTEIN_KINASE_ATP"/>
    <property type="match status" value="1"/>
</dbReference>
<protein>
    <recommendedName>
        <fullName evidence="2">Protein kinase domain-containing protein</fullName>
    </recommendedName>
</protein>
<organism evidence="3 4">
    <name type="scientific">Caenorhabditis nigoni</name>
    <dbReference type="NCBI Taxonomy" id="1611254"/>
    <lineage>
        <taxon>Eukaryota</taxon>
        <taxon>Metazoa</taxon>
        <taxon>Ecdysozoa</taxon>
        <taxon>Nematoda</taxon>
        <taxon>Chromadorea</taxon>
        <taxon>Rhabditida</taxon>
        <taxon>Rhabditina</taxon>
        <taxon>Rhabditomorpha</taxon>
        <taxon>Rhabditoidea</taxon>
        <taxon>Rhabditidae</taxon>
        <taxon>Peloderinae</taxon>
        <taxon>Caenorhabditis</taxon>
    </lineage>
</organism>
<evidence type="ECO:0000259" key="2">
    <source>
        <dbReference type="PROSITE" id="PS50011"/>
    </source>
</evidence>
<dbReference type="Proteomes" id="UP000230233">
    <property type="component" value="Chromosome X"/>
</dbReference>
<dbReference type="GO" id="GO:0004672">
    <property type="term" value="F:protein kinase activity"/>
    <property type="evidence" value="ECO:0007669"/>
    <property type="project" value="InterPro"/>
</dbReference>
<dbReference type="SUPFAM" id="SSF56112">
    <property type="entry name" value="Protein kinase-like (PK-like)"/>
    <property type="match status" value="1"/>
</dbReference>
<dbReference type="AlphaFoldDB" id="A0A2G5SZX4"/>
<evidence type="ECO:0000256" key="1">
    <source>
        <dbReference type="PROSITE-ProRule" id="PRU10141"/>
    </source>
</evidence>
<dbReference type="PANTHER" id="PTHR11909">
    <property type="entry name" value="CASEIN KINASE-RELATED"/>
    <property type="match status" value="1"/>
</dbReference>
<dbReference type="GO" id="GO:0005524">
    <property type="term" value="F:ATP binding"/>
    <property type="evidence" value="ECO:0007669"/>
    <property type="project" value="UniProtKB-UniRule"/>
</dbReference>
<dbReference type="EMBL" id="PDUG01000006">
    <property type="protein sequence ID" value="PIC20528.1"/>
    <property type="molecule type" value="Genomic_DNA"/>
</dbReference>
<name>A0A2G5SZX4_9PELO</name>
<evidence type="ECO:0000313" key="3">
    <source>
        <dbReference type="EMBL" id="PIC20528.1"/>
    </source>
</evidence>
<keyword evidence="1" id="KW-0067">ATP-binding</keyword>
<proteinExistence type="predicted"/>
<dbReference type="Gene3D" id="1.10.510.10">
    <property type="entry name" value="Transferase(Phosphotransferase) domain 1"/>
    <property type="match status" value="1"/>
</dbReference>
<feature type="binding site" evidence="1">
    <location>
        <position position="79"/>
    </location>
    <ligand>
        <name>ATP</name>
        <dbReference type="ChEBI" id="CHEBI:30616"/>
    </ligand>
</feature>
<evidence type="ECO:0000313" key="4">
    <source>
        <dbReference type="Proteomes" id="UP000230233"/>
    </source>
</evidence>
<sequence length="334" mass="37442">MRGENPLKKSFFSVLLEPIGEPSFSSASCFLYQSMSHSQELITMTGTEVRGFRLAKLIGAGAFGAVYQGDSGQDSIAIKISLNQKAWLVEAEILQSLYSSNVVPKIHFSNQTGPYHSIGLELMSFDLETLLDKMTWKAFKKPTLAKLAFQATQCLQVLHGKRIIHRDYKLTNMAVTIPSTPNKRVVLKLLDFGHATVYSDENGNLLEDGRKLDFSKCRYAAHDVQMGLDPTPKDDLVMLSYGIIYGSGFDISQKLSLPSEQLLAWKHDLLINPSDALPGLLKWMSQWYKEIGYLDDILPIRYGVLKMKIQEGIEDYDVRADLMLELEDGVPVLV</sequence>
<feature type="domain" description="Protein kinase" evidence="2">
    <location>
        <begin position="52"/>
        <end position="334"/>
    </location>
</feature>
<gene>
    <name evidence="3" type="primary">Cnig_chr_X.g25698</name>
    <name evidence="3" type="ORF">B9Z55_025698</name>
</gene>
<dbReference type="InterPro" id="IPR000719">
    <property type="entry name" value="Prot_kinase_dom"/>
</dbReference>
<dbReference type="PROSITE" id="PS50011">
    <property type="entry name" value="PROTEIN_KINASE_DOM"/>
    <property type="match status" value="1"/>
</dbReference>
<comment type="caution">
    <text evidence="3">The sequence shown here is derived from an EMBL/GenBank/DDBJ whole genome shotgun (WGS) entry which is preliminary data.</text>
</comment>
<reference evidence="4" key="1">
    <citation type="submission" date="2017-10" db="EMBL/GenBank/DDBJ databases">
        <title>Rapid genome shrinkage in a self-fertile nematode reveals novel sperm competition proteins.</title>
        <authorList>
            <person name="Yin D."/>
            <person name="Schwarz E.M."/>
            <person name="Thomas C.G."/>
            <person name="Felde R.L."/>
            <person name="Korf I.F."/>
            <person name="Cutter A.D."/>
            <person name="Schartner C.M."/>
            <person name="Ralston E.J."/>
            <person name="Meyer B.J."/>
            <person name="Haag E.S."/>
        </authorList>
    </citation>
    <scope>NUCLEOTIDE SEQUENCE [LARGE SCALE GENOMIC DNA]</scope>
    <source>
        <strain evidence="4">JU1422</strain>
    </source>
</reference>
<keyword evidence="4" id="KW-1185">Reference proteome</keyword>
<dbReference type="InterPro" id="IPR017441">
    <property type="entry name" value="Protein_kinase_ATP_BS"/>
</dbReference>
<keyword evidence="1" id="KW-0547">Nucleotide-binding</keyword>
<dbReference type="Pfam" id="PF00069">
    <property type="entry name" value="Pkinase"/>
    <property type="match status" value="1"/>
</dbReference>